<evidence type="ECO:0000256" key="6">
    <source>
        <dbReference type="ARBA" id="ARBA00023239"/>
    </source>
</evidence>
<comment type="similarity">
    <text evidence="3">Belongs to the DHNA family.</text>
</comment>
<comment type="pathway">
    <text evidence="2">Cofactor biosynthesis; tetrahydrofolate biosynthesis; 2-amino-4-hydroxy-6-hydroxymethyl-7,8-dihydropteridine diphosphate from 7,8-dihydroneopterin triphosphate: step 3/4.</text>
</comment>
<dbReference type="InterPro" id="IPR006157">
    <property type="entry name" value="FolB_dom"/>
</dbReference>
<reference evidence="9" key="1">
    <citation type="submission" date="2018-05" db="EMBL/GenBank/DDBJ databases">
        <authorList>
            <person name="Lanie J.A."/>
            <person name="Ng W.-L."/>
            <person name="Kazmierczak K.M."/>
            <person name="Andrzejewski T.M."/>
            <person name="Davidsen T.M."/>
            <person name="Wayne K.J."/>
            <person name="Tettelin H."/>
            <person name="Glass J.I."/>
            <person name="Rusch D."/>
            <person name="Podicherti R."/>
            <person name="Tsui H.-C.T."/>
            <person name="Winkler M.E."/>
        </authorList>
    </citation>
    <scope>NUCLEOTIDE SEQUENCE</scope>
</reference>
<dbReference type="EMBL" id="UINC01216153">
    <property type="protein sequence ID" value="SVE42169.1"/>
    <property type="molecule type" value="Genomic_DNA"/>
</dbReference>
<dbReference type="GO" id="GO:0046656">
    <property type="term" value="P:folic acid biosynthetic process"/>
    <property type="evidence" value="ECO:0007669"/>
    <property type="project" value="UniProtKB-KW"/>
</dbReference>
<comment type="catalytic activity">
    <reaction evidence="1">
        <text>7,8-dihydroneopterin = 6-hydroxymethyl-7,8-dihydropterin + glycolaldehyde</text>
        <dbReference type="Rhea" id="RHEA:10540"/>
        <dbReference type="ChEBI" id="CHEBI:17001"/>
        <dbReference type="ChEBI" id="CHEBI:17071"/>
        <dbReference type="ChEBI" id="CHEBI:44841"/>
        <dbReference type="EC" id="4.1.2.25"/>
    </reaction>
</comment>
<sequence length="66" mass="7338">MDTIFLNDLRVETIVGIWDWERQMPQTVSIDLEMAADIQSAAAADTLEAALDYKAVSKRVAALVQE</sequence>
<dbReference type="GO" id="GO:0004150">
    <property type="term" value="F:dihydroneopterin aldolase activity"/>
    <property type="evidence" value="ECO:0007669"/>
    <property type="project" value="UniProtKB-EC"/>
</dbReference>
<dbReference type="NCBIfam" id="TIGR00526">
    <property type="entry name" value="folB_dom"/>
    <property type="match status" value="1"/>
</dbReference>
<evidence type="ECO:0000259" key="8">
    <source>
        <dbReference type="SMART" id="SM00905"/>
    </source>
</evidence>
<dbReference type="InterPro" id="IPR043133">
    <property type="entry name" value="GTP-CH-I_C/QueF"/>
</dbReference>
<evidence type="ECO:0000256" key="2">
    <source>
        <dbReference type="ARBA" id="ARBA00005013"/>
    </source>
</evidence>
<dbReference type="InterPro" id="IPR006156">
    <property type="entry name" value="Dihydroneopterin_aldolase"/>
</dbReference>
<evidence type="ECO:0000256" key="7">
    <source>
        <dbReference type="ARBA" id="ARBA00032903"/>
    </source>
</evidence>
<organism evidence="9">
    <name type="scientific">marine metagenome</name>
    <dbReference type="NCBI Taxonomy" id="408172"/>
    <lineage>
        <taxon>unclassified sequences</taxon>
        <taxon>metagenomes</taxon>
        <taxon>ecological metagenomes</taxon>
    </lineage>
</organism>
<dbReference type="GO" id="GO:0005737">
    <property type="term" value="C:cytoplasm"/>
    <property type="evidence" value="ECO:0007669"/>
    <property type="project" value="TreeGrafter"/>
</dbReference>
<dbReference type="EC" id="4.1.2.25" evidence="4"/>
<dbReference type="Pfam" id="PF02152">
    <property type="entry name" value="FolB"/>
    <property type="match status" value="1"/>
</dbReference>
<feature type="domain" description="Dihydroneopterin aldolase/epimerase" evidence="8">
    <location>
        <begin position="4"/>
        <end position="66"/>
    </location>
</feature>
<protein>
    <recommendedName>
        <fullName evidence="4">dihydroneopterin aldolase</fullName>
        <ecNumber evidence="4">4.1.2.25</ecNumber>
    </recommendedName>
    <alternativeName>
        <fullName evidence="7">7,8-dihydroneopterin aldolase</fullName>
    </alternativeName>
</protein>
<keyword evidence="5" id="KW-0289">Folate biosynthesis</keyword>
<evidence type="ECO:0000256" key="3">
    <source>
        <dbReference type="ARBA" id="ARBA00005708"/>
    </source>
</evidence>
<proteinExistence type="inferred from homology"/>
<dbReference type="SMART" id="SM00905">
    <property type="entry name" value="FolB"/>
    <property type="match status" value="1"/>
</dbReference>
<accession>A0A383DCZ9</accession>
<name>A0A383DCZ9_9ZZZZ</name>
<dbReference type="AlphaFoldDB" id="A0A383DCZ9"/>
<dbReference type="PANTHER" id="PTHR42844">
    <property type="entry name" value="DIHYDRONEOPTERIN ALDOLASE 1-RELATED"/>
    <property type="match status" value="1"/>
</dbReference>
<gene>
    <name evidence="9" type="ORF">METZ01_LOCUS495023</name>
</gene>
<feature type="non-terminal residue" evidence="9">
    <location>
        <position position="66"/>
    </location>
</feature>
<keyword evidence="6" id="KW-0456">Lyase</keyword>
<evidence type="ECO:0000256" key="5">
    <source>
        <dbReference type="ARBA" id="ARBA00022909"/>
    </source>
</evidence>
<evidence type="ECO:0000256" key="4">
    <source>
        <dbReference type="ARBA" id="ARBA00013043"/>
    </source>
</evidence>
<dbReference type="SUPFAM" id="SSF55620">
    <property type="entry name" value="Tetrahydrobiopterin biosynthesis enzymes-like"/>
    <property type="match status" value="1"/>
</dbReference>
<dbReference type="PANTHER" id="PTHR42844:SF1">
    <property type="entry name" value="DIHYDRONEOPTERIN ALDOLASE 1-RELATED"/>
    <property type="match status" value="1"/>
</dbReference>
<evidence type="ECO:0000313" key="9">
    <source>
        <dbReference type="EMBL" id="SVE42169.1"/>
    </source>
</evidence>
<evidence type="ECO:0000256" key="1">
    <source>
        <dbReference type="ARBA" id="ARBA00001353"/>
    </source>
</evidence>
<dbReference type="Gene3D" id="3.30.1130.10">
    <property type="match status" value="1"/>
</dbReference>